<comment type="caution">
    <text evidence="2">The sequence shown here is derived from an EMBL/GenBank/DDBJ whole genome shotgun (WGS) entry which is preliminary data.</text>
</comment>
<dbReference type="InterPro" id="IPR027417">
    <property type="entry name" value="P-loop_NTPase"/>
</dbReference>
<dbReference type="Pfam" id="PF13374">
    <property type="entry name" value="TPR_10"/>
    <property type="match status" value="2"/>
</dbReference>
<gene>
    <name evidence="2" type="ORF">C1I95_06680</name>
</gene>
<protein>
    <submittedName>
        <fullName evidence="2">Tetratricopeptide repeat protein</fullName>
    </submittedName>
</protein>
<dbReference type="SUPFAM" id="SSF52540">
    <property type="entry name" value="P-loop containing nucleoside triphosphate hydrolases"/>
    <property type="match status" value="1"/>
</dbReference>
<evidence type="ECO:0000313" key="2">
    <source>
        <dbReference type="EMBL" id="PZG21822.1"/>
    </source>
</evidence>
<dbReference type="InterPro" id="IPR056681">
    <property type="entry name" value="DUF7779"/>
</dbReference>
<dbReference type="PANTHER" id="PTHR46082:SF6">
    <property type="entry name" value="AAA+ ATPASE DOMAIN-CONTAINING PROTEIN-RELATED"/>
    <property type="match status" value="1"/>
</dbReference>
<reference evidence="2 3" key="1">
    <citation type="submission" date="2018-01" db="EMBL/GenBank/DDBJ databases">
        <title>Draft genome sequence of Jishengella sp. NA12.</title>
        <authorList>
            <person name="Sahin N."/>
            <person name="Ay H."/>
            <person name="Saygin H."/>
        </authorList>
    </citation>
    <scope>NUCLEOTIDE SEQUENCE [LARGE SCALE GENOMIC DNA]</scope>
    <source>
        <strain evidence="2 3">NA12</strain>
    </source>
</reference>
<keyword evidence="3" id="KW-1185">Reference proteome</keyword>
<dbReference type="Gene3D" id="3.40.50.300">
    <property type="entry name" value="P-loop containing nucleotide triphosphate hydrolases"/>
    <property type="match status" value="1"/>
</dbReference>
<feature type="domain" description="DUF7779" evidence="1">
    <location>
        <begin position="743"/>
        <end position="826"/>
    </location>
</feature>
<dbReference type="NCBIfam" id="NF040586">
    <property type="entry name" value="FxSxx_TPR"/>
    <property type="match status" value="1"/>
</dbReference>
<name>A0A2W2ECA8_9ACTN</name>
<dbReference type="InterPro" id="IPR047738">
    <property type="entry name" value="SAV_2336-like_N"/>
</dbReference>
<dbReference type="Proteomes" id="UP000248924">
    <property type="component" value="Unassembled WGS sequence"/>
</dbReference>
<dbReference type="Pfam" id="PF25000">
    <property type="entry name" value="DUF7779"/>
    <property type="match status" value="1"/>
</dbReference>
<dbReference type="SUPFAM" id="SSF48452">
    <property type="entry name" value="TPR-like"/>
    <property type="match status" value="3"/>
</dbReference>
<dbReference type="InterPro" id="IPR053137">
    <property type="entry name" value="NLR-like"/>
</dbReference>
<evidence type="ECO:0000259" key="1">
    <source>
        <dbReference type="Pfam" id="PF25000"/>
    </source>
</evidence>
<sequence>MPSRAVAVARVGDGGSVVSRSVPVTSAAASRPADWLRVEPADGGRDLVVVVDDDPVMEFWADEISTFVAVLRAQRAFAAVEVRRMVVEDGALWVTGEPDAVNAPPAKLVDPTGRRIVFLLTHGASDAWRGGLVHPVLVSWAADMTVAVVHLLPQQRWRERGLETTEVAWGLDGSDPATTRSSWRVSGLDLRPTDQRDDDARLTAVPVIERGTDWLQRWSRLLAGPATGELRMPALLLPPDGLTGRRPSRSLTAPDLVARFRATVSPAAFTLATRLAAAPLNVQVVRAVARTVVRSGPEQLTEVLTSDLVRPVPHGAAATGDTRIRYEFVHGVRERLLTLGYRDRTVEVQHVVEYELAHDVEAVRNLTLRVKDPRNASYERVTPAAEPYLRVELAVHLSLGGPNLVAAARLGQALGSPVPRQVRRVLQPPSVTAQSTMESGMSDRVNSPGPGVSFGTAPHVTLDAESGIIPSRPPTHDLQSVQRLDGQLPAVVGNLPLRNTNFTGRRELLDSLHQRLRAGTTAVLPEALHGAGGVGKSQLVIEYVYLHQQDFDLIWWIPAERPAQIQSALVELAARLDLPVPATANTAVPAVLEALRIGRPYSNWLLIFDNAEDPDDVEQFFPKGGPGSIVVTSRNAGWREIANSLPVDVFERQESIDLLRRRGPDLAVDDADRLAAALSDLPLAIEQAAAWRAETRMPADEYLALLDASRPVLDDETTQQDYPELVAAAWNVSLNWLRDQDLAALRLLEMCSFFAPEPISRVLLSKPRALRIHPDLDPLVRNPVRLNRAIRTIGRLSLARIDHRTNSFQMHRLVQRVLINQMEPEQRDALRHGAHMLLAGNDPDQPDNADHWPRYAELYPHIVASEAEECPNDLVRDMVLNEAKYLWRWGDHLGARELSQRGWTAWTADDGGTDADSLRMASWLGFMHFVVGDYAAASALNARTLELYRQTLGEDQEETLDAIGAVAADHRVAGDFAGALERSLVVYEQAKQNFGEEEPFTLRAAHNLAVSMRLSGLFGRALQLDEQTYQRLVQIYGTDHPDSLSTFGGINLDRRELGDYIAAHANQENVVATARRMLKYDDHPDLLRQSHMLASFRRKAGHHHDALDLSSDVLRRFRTRYGGDHPDTVLATLTFSIDQRLTGDLRAAKDAAELAVEGLRRLYGEDHPHTAGAQVDLAVTLRLLGECERARDLDQAASERLVSRLGASHALVLAARINLASDHYELGDYTEAQVLDADTLTQCRQVLGSTHPTTLVCALNLAMDLRELGRGAEASTLFETSLEQLRQVLGVRHPAVAAVGAGVRANCDIDPLPL</sequence>
<dbReference type="InterPro" id="IPR011990">
    <property type="entry name" value="TPR-like_helical_dom_sf"/>
</dbReference>
<proteinExistence type="predicted"/>
<dbReference type="EMBL" id="POTY01000025">
    <property type="protein sequence ID" value="PZG21822.1"/>
    <property type="molecule type" value="Genomic_DNA"/>
</dbReference>
<evidence type="ECO:0000313" key="3">
    <source>
        <dbReference type="Proteomes" id="UP000248924"/>
    </source>
</evidence>
<organism evidence="2 3">
    <name type="scientific">Micromonospora craterilacus</name>
    <dbReference type="NCBI Taxonomy" id="1655439"/>
    <lineage>
        <taxon>Bacteria</taxon>
        <taxon>Bacillati</taxon>
        <taxon>Actinomycetota</taxon>
        <taxon>Actinomycetes</taxon>
        <taxon>Micromonosporales</taxon>
        <taxon>Micromonosporaceae</taxon>
        <taxon>Micromonospora</taxon>
    </lineage>
</organism>
<dbReference type="RefSeq" id="WP_111212887.1">
    <property type="nucleotide sequence ID" value="NZ_POTY01000025.1"/>
</dbReference>
<dbReference type="NCBIfam" id="NF041121">
    <property type="entry name" value="SAV_2336_NTERM"/>
    <property type="match status" value="1"/>
</dbReference>
<dbReference type="Pfam" id="PF13424">
    <property type="entry name" value="TPR_12"/>
    <property type="match status" value="1"/>
</dbReference>
<dbReference type="Gene3D" id="1.25.40.10">
    <property type="entry name" value="Tetratricopeptide repeat domain"/>
    <property type="match status" value="3"/>
</dbReference>
<accession>A0A2W2ECA8</accession>
<dbReference type="PANTHER" id="PTHR46082">
    <property type="entry name" value="ATP/GTP-BINDING PROTEIN-RELATED"/>
    <property type="match status" value="1"/>
</dbReference>
<dbReference type="OrthoDB" id="580767at2"/>